<dbReference type="PANTHER" id="PTHR11220:SF50">
    <property type="entry name" value="SOUL HEME-BINDING FAMILY PROTEIN"/>
    <property type="match status" value="1"/>
</dbReference>
<dbReference type="Proteomes" id="UP001054857">
    <property type="component" value="Unassembled WGS sequence"/>
</dbReference>
<protein>
    <recommendedName>
        <fullName evidence="4">SOUL heme-binding protein</fullName>
    </recommendedName>
</protein>
<dbReference type="InterPro" id="IPR011256">
    <property type="entry name" value="Reg_factor_effector_dom_sf"/>
</dbReference>
<evidence type="ECO:0008006" key="4">
    <source>
        <dbReference type="Google" id="ProtNLM"/>
    </source>
</evidence>
<evidence type="ECO:0000313" key="2">
    <source>
        <dbReference type="EMBL" id="GFR45973.1"/>
    </source>
</evidence>
<dbReference type="InterPro" id="IPR032710">
    <property type="entry name" value="NTF2-like_dom_sf"/>
</dbReference>
<dbReference type="AlphaFoldDB" id="A0AAD3DQG5"/>
<dbReference type="InterPro" id="IPR006917">
    <property type="entry name" value="SOUL_heme-bd"/>
</dbReference>
<gene>
    <name evidence="2" type="ORF">Agub_g7445</name>
</gene>
<dbReference type="SUPFAM" id="SSF55136">
    <property type="entry name" value="Probable bacterial effector-binding domain"/>
    <property type="match status" value="1"/>
</dbReference>
<dbReference type="Pfam" id="PF10184">
    <property type="entry name" value="DUF2358"/>
    <property type="match status" value="1"/>
</dbReference>
<proteinExistence type="inferred from homology"/>
<dbReference type="Gene3D" id="3.20.80.10">
    <property type="entry name" value="Regulatory factor, effector binding domain"/>
    <property type="match status" value="1"/>
</dbReference>
<name>A0AAD3DQG5_9CHLO</name>
<dbReference type="Pfam" id="PF04832">
    <property type="entry name" value="SOUL"/>
    <property type="match status" value="1"/>
</dbReference>
<accession>A0AAD3DQG5</accession>
<dbReference type="EMBL" id="BMAR01000011">
    <property type="protein sequence ID" value="GFR45973.1"/>
    <property type="molecule type" value="Genomic_DNA"/>
</dbReference>
<sequence>MLTTRMQSVLKRPFELRSRCRGTLQQPPVNCLRTKARSFRHPHYFRVISHAARHDAIVGDLAANASSGVFMGSSSMEETQRRAFVMQDTCSFLASDLKLLFEKGEITESRYASNIAFEDPISKYDSRDGYVFNIRLLRTLFDIAFDLHSIAVTGPDCITARWTMHMRPGLLPWRPNLTITGRTVYRVDPRSGVILSHTDYWDALKRNTFLSLEGVVHVLRMVTQLQLTPAVETPKYTVLRKFKEYEIRRYEPYLVAEVPMTHGSGPASGSGFSELAGYLFGGNAVGLELQMTTPVLTRVEAAQRNESVAMQFVMERRYPDVSSLPAPSNPRIATRRQEGGFAAALTFPGWPLDFEVVRAERQLRDLLLRDGLLPAPAPAPGYLLARYNDPGTPPALRRNEVLIQLEGFKWPPEEGQE</sequence>
<keyword evidence="3" id="KW-1185">Reference proteome</keyword>
<comment type="caution">
    <text evidence="2">The sequence shown here is derived from an EMBL/GenBank/DDBJ whole genome shotgun (WGS) entry which is preliminary data.</text>
</comment>
<dbReference type="PANTHER" id="PTHR11220">
    <property type="entry name" value="HEME-BINDING PROTEIN-RELATED"/>
    <property type="match status" value="1"/>
</dbReference>
<evidence type="ECO:0000256" key="1">
    <source>
        <dbReference type="ARBA" id="ARBA00009817"/>
    </source>
</evidence>
<evidence type="ECO:0000313" key="3">
    <source>
        <dbReference type="Proteomes" id="UP001054857"/>
    </source>
</evidence>
<organism evidence="2 3">
    <name type="scientific">Astrephomene gubernaculifera</name>
    <dbReference type="NCBI Taxonomy" id="47775"/>
    <lineage>
        <taxon>Eukaryota</taxon>
        <taxon>Viridiplantae</taxon>
        <taxon>Chlorophyta</taxon>
        <taxon>core chlorophytes</taxon>
        <taxon>Chlorophyceae</taxon>
        <taxon>CS clade</taxon>
        <taxon>Chlamydomonadales</taxon>
        <taxon>Astrephomenaceae</taxon>
        <taxon>Astrephomene</taxon>
    </lineage>
</organism>
<dbReference type="InterPro" id="IPR018790">
    <property type="entry name" value="DUF2358"/>
</dbReference>
<reference evidence="2 3" key="1">
    <citation type="journal article" date="2021" name="Sci. Rep.">
        <title>Genome sequencing of the multicellular alga Astrephomene provides insights into convergent evolution of germ-soma differentiation.</title>
        <authorList>
            <person name="Yamashita S."/>
            <person name="Yamamoto K."/>
            <person name="Matsuzaki R."/>
            <person name="Suzuki S."/>
            <person name="Yamaguchi H."/>
            <person name="Hirooka S."/>
            <person name="Minakuchi Y."/>
            <person name="Miyagishima S."/>
            <person name="Kawachi M."/>
            <person name="Toyoda A."/>
            <person name="Nozaki H."/>
        </authorList>
    </citation>
    <scope>NUCLEOTIDE SEQUENCE [LARGE SCALE GENOMIC DNA]</scope>
    <source>
        <strain evidence="2 3">NIES-4017</strain>
    </source>
</reference>
<comment type="similarity">
    <text evidence="1">Belongs to the HEBP family.</text>
</comment>
<dbReference type="SUPFAM" id="SSF54427">
    <property type="entry name" value="NTF2-like"/>
    <property type="match status" value="1"/>
</dbReference>